<gene>
    <name evidence="2" type="ORF">GH714_041475</name>
</gene>
<feature type="compositionally biased region" description="Polar residues" evidence="1">
    <location>
        <begin position="212"/>
        <end position="225"/>
    </location>
</feature>
<dbReference type="EMBL" id="JAAGAX010000005">
    <property type="protein sequence ID" value="KAF2316149.1"/>
    <property type="molecule type" value="Genomic_DNA"/>
</dbReference>
<feature type="region of interest" description="Disordered" evidence="1">
    <location>
        <begin position="202"/>
        <end position="235"/>
    </location>
</feature>
<feature type="compositionally biased region" description="Acidic residues" evidence="1">
    <location>
        <begin position="60"/>
        <end position="76"/>
    </location>
</feature>
<organism evidence="2 3">
    <name type="scientific">Hevea brasiliensis</name>
    <name type="common">Para rubber tree</name>
    <name type="synonym">Siphonia brasiliensis</name>
    <dbReference type="NCBI Taxonomy" id="3981"/>
    <lineage>
        <taxon>Eukaryota</taxon>
        <taxon>Viridiplantae</taxon>
        <taxon>Streptophyta</taxon>
        <taxon>Embryophyta</taxon>
        <taxon>Tracheophyta</taxon>
        <taxon>Spermatophyta</taxon>
        <taxon>Magnoliopsida</taxon>
        <taxon>eudicotyledons</taxon>
        <taxon>Gunneridae</taxon>
        <taxon>Pentapetalae</taxon>
        <taxon>rosids</taxon>
        <taxon>fabids</taxon>
        <taxon>Malpighiales</taxon>
        <taxon>Euphorbiaceae</taxon>
        <taxon>Crotonoideae</taxon>
        <taxon>Micrandreae</taxon>
        <taxon>Hevea</taxon>
    </lineage>
</organism>
<keyword evidence="3" id="KW-1185">Reference proteome</keyword>
<evidence type="ECO:0000256" key="1">
    <source>
        <dbReference type="SAM" id="MobiDB-lite"/>
    </source>
</evidence>
<reference evidence="2 3" key="1">
    <citation type="journal article" date="2020" name="Mol. Plant">
        <title>The Chromosome-Based Rubber Tree Genome Provides New Insights into Spurge Genome Evolution and Rubber Biosynthesis.</title>
        <authorList>
            <person name="Liu J."/>
            <person name="Shi C."/>
            <person name="Shi C.C."/>
            <person name="Li W."/>
            <person name="Zhang Q.J."/>
            <person name="Zhang Y."/>
            <person name="Li K."/>
            <person name="Lu H.F."/>
            <person name="Shi C."/>
            <person name="Zhu S.T."/>
            <person name="Xiao Z.Y."/>
            <person name="Nan H."/>
            <person name="Yue Y."/>
            <person name="Zhu X.G."/>
            <person name="Wu Y."/>
            <person name="Hong X.N."/>
            <person name="Fan G.Y."/>
            <person name="Tong Y."/>
            <person name="Zhang D."/>
            <person name="Mao C.L."/>
            <person name="Liu Y.L."/>
            <person name="Hao S.J."/>
            <person name="Liu W.Q."/>
            <person name="Lv M.Q."/>
            <person name="Zhang H.B."/>
            <person name="Liu Y."/>
            <person name="Hu-Tang G.R."/>
            <person name="Wang J.P."/>
            <person name="Wang J.H."/>
            <person name="Sun Y.H."/>
            <person name="Ni S.B."/>
            <person name="Chen W.B."/>
            <person name="Zhang X.C."/>
            <person name="Jiao Y.N."/>
            <person name="Eichler E.E."/>
            <person name="Li G.H."/>
            <person name="Liu X."/>
            <person name="Gao L.Z."/>
        </authorList>
    </citation>
    <scope>NUCLEOTIDE SEQUENCE [LARGE SCALE GENOMIC DNA]</scope>
    <source>
        <strain evidence="3">cv. GT1</strain>
        <tissue evidence="2">Leaf</tissue>
    </source>
</reference>
<accession>A0A6A6MW11</accession>
<dbReference type="Proteomes" id="UP000467840">
    <property type="component" value="Chromosome 15"/>
</dbReference>
<protein>
    <submittedName>
        <fullName evidence="2">Uncharacterized protein</fullName>
    </submittedName>
</protein>
<comment type="caution">
    <text evidence="2">The sequence shown here is derived from an EMBL/GenBank/DDBJ whole genome shotgun (WGS) entry which is preliminary data.</text>
</comment>
<evidence type="ECO:0000313" key="3">
    <source>
        <dbReference type="Proteomes" id="UP000467840"/>
    </source>
</evidence>
<feature type="compositionally biased region" description="Polar residues" evidence="1">
    <location>
        <begin position="38"/>
        <end position="51"/>
    </location>
</feature>
<sequence>MNKLVAMDIYNVHYIIRATEEPCFELVKYLTLNKRVDTPSTSYNATGSSSHAEVEPSNREDDDVEVPNGDADVDNNADDFSQTFGALDQREQDPPDVVAVRDGVRNDADPPVTTLNPAIDDYDVGTIELMYGVHKLLSRPPSNDASSEAVPNANNDLATLGTSPQQNMNRTIHELAMICCRPECQELSSSLNIGEFKNTCTPASGGQEKSLRQTSSEAISSSNGPEESILKPAPPSTEFGLSPVSLDSNLPLSQFKVNTILRQGRNRRPMRLSPLLLSHHLISTIFAFDFRSKGNGGLSKKAHVKSLISKYTADIVSIVESKCEEAMFSLIRRIWGMRNSDWIIVKSKGLSGDILAIWNTDTFHVLSCATFSRWIMIHGSFVACDFATTLCFVYGPCDISDQQLLWEEMSREL</sequence>
<name>A0A6A6MW11_HEVBR</name>
<evidence type="ECO:0000313" key="2">
    <source>
        <dbReference type="EMBL" id="KAF2316149.1"/>
    </source>
</evidence>
<dbReference type="AlphaFoldDB" id="A0A6A6MW11"/>
<feature type="region of interest" description="Disordered" evidence="1">
    <location>
        <begin position="38"/>
        <end position="76"/>
    </location>
</feature>
<proteinExistence type="predicted"/>